<keyword evidence="1" id="KW-1133">Transmembrane helix</keyword>
<keyword evidence="3" id="KW-1185">Reference proteome</keyword>
<name>A0ABP7CRS8_9SPHN</name>
<keyword evidence="1" id="KW-0812">Transmembrane</keyword>
<organism evidence="2 3">
    <name type="scientific">Sphingomonas cynarae</name>
    <dbReference type="NCBI Taxonomy" id="930197"/>
    <lineage>
        <taxon>Bacteria</taxon>
        <taxon>Pseudomonadati</taxon>
        <taxon>Pseudomonadota</taxon>
        <taxon>Alphaproteobacteria</taxon>
        <taxon>Sphingomonadales</taxon>
        <taxon>Sphingomonadaceae</taxon>
        <taxon>Sphingomonas</taxon>
    </lineage>
</organism>
<dbReference type="EMBL" id="BAABBF010000001">
    <property type="protein sequence ID" value="GAA3693231.1"/>
    <property type="molecule type" value="Genomic_DNA"/>
</dbReference>
<protein>
    <submittedName>
        <fullName evidence="2">Uncharacterized protein</fullName>
    </submittedName>
</protein>
<gene>
    <name evidence="2" type="ORF">GCM10022268_00220</name>
</gene>
<evidence type="ECO:0000256" key="1">
    <source>
        <dbReference type="SAM" id="Phobius"/>
    </source>
</evidence>
<comment type="caution">
    <text evidence="2">The sequence shown here is derived from an EMBL/GenBank/DDBJ whole genome shotgun (WGS) entry which is preliminary data.</text>
</comment>
<reference evidence="3" key="1">
    <citation type="journal article" date="2019" name="Int. J. Syst. Evol. Microbiol.">
        <title>The Global Catalogue of Microorganisms (GCM) 10K type strain sequencing project: providing services to taxonomists for standard genome sequencing and annotation.</title>
        <authorList>
            <consortium name="The Broad Institute Genomics Platform"/>
            <consortium name="The Broad Institute Genome Sequencing Center for Infectious Disease"/>
            <person name="Wu L."/>
            <person name="Ma J."/>
        </authorList>
    </citation>
    <scope>NUCLEOTIDE SEQUENCE [LARGE SCALE GENOMIC DNA]</scope>
    <source>
        <strain evidence="3">JCM 17498</strain>
    </source>
</reference>
<accession>A0ABP7CRS8</accession>
<dbReference type="Proteomes" id="UP001500523">
    <property type="component" value="Unassembled WGS sequence"/>
</dbReference>
<evidence type="ECO:0000313" key="3">
    <source>
        <dbReference type="Proteomes" id="UP001500523"/>
    </source>
</evidence>
<evidence type="ECO:0000313" key="2">
    <source>
        <dbReference type="EMBL" id="GAA3693231.1"/>
    </source>
</evidence>
<sequence length="99" mass="10637">MGRISIEIEKTQADEVQANAASEGVDAEIIEIKRFDGGAAIVAVVLPLLTATLPFITKMVLEQIRSKRHVVVKVDGIELRGLDADSASKILAQALEARN</sequence>
<keyword evidence="1" id="KW-0472">Membrane</keyword>
<proteinExistence type="predicted"/>
<feature type="transmembrane region" description="Helical" evidence="1">
    <location>
        <begin position="39"/>
        <end position="61"/>
    </location>
</feature>
<dbReference type="RefSeq" id="WP_344691087.1">
    <property type="nucleotide sequence ID" value="NZ_BAABBF010000001.1"/>
</dbReference>